<dbReference type="PANTHER" id="PTHR46084">
    <property type="entry name" value="PROTEIN MALE DISCOVERER 2"/>
    <property type="match status" value="1"/>
</dbReference>
<feature type="transmembrane region" description="Helical" evidence="9">
    <location>
        <begin position="326"/>
        <end position="350"/>
    </location>
</feature>
<dbReference type="Pfam" id="PF13855">
    <property type="entry name" value="LRR_8"/>
    <property type="match status" value="1"/>
</dbReference>
<feature type="domain" description="Protein kinase" evidence="10">
    <location>
        <begin position="390"/>
        <end position="658"/>
    </location>
</feature>
<dbReference type="PANTHER" id="PTHR46084:SF1">
    <property type="entry name" value="PROTEIN MALE DISCOVERER 2"/>
    <property type="match status" value="1"/>
</dbReference>
<evidence type="ECO:0000259" key="10">
    <source>
        <dbReference type="PROSITE" id="PS50011"/>
    </source>
</evidence>
<dbReference type="FunFam" id="3.30.200.20:FF:000489">
    <property type="entry name" value="Inactive receptor-like serine/threonine-protein kinase"/>
    <property type="match status" value="1"/>
</dbReference>
<dbReference type="GO" id="GO:0004672">
    <property type="term" value="F:protein kinase activity"/>
    <property type="evidence" value="ECO:0007669"/>
    <property type="project" value="InterPro"/>
</dbReference>
<dbReference type="Gene3D" id="3.80.10.10">
    <property type="entry name" value="Ribonuclease Inhibitor"/>
    <property type="match status" value="1"/>
</dbReference>
<keyword evidence="1" id="KW-0433">Leucine-rich repeat</keyword>
<evidence type="ECO:0000256" key="3">
    <source>
        <dbReference type="ARBA" id="ARBA00022729"/>
    </source>
</evidence>
<organism evidence="11 12">
    <name type="scientific">Carnegiea gigantea</name>
    <dbReference type="NCBI Taxonomy" id="171969"/>
    <lineage>
        <taxon>Eukaryota</taxon>
        <taxon>Viridiplantae</taxon>
        <taxon>Streptophyta</taxon>
        <taxon>Embryophyta</taxon>
        <taxon>Tracheophyta</taxon>
        <taxon>Spermatophyta</taxon>
        <taxon>Magnoliopsida</taxon>
        <taxon>eudicotyledons</taxon>
        <taxon>Gunneridae</taxon>
        <taxon>Pentapetalae</taxon>
        <taxon>Caryophyllales</taxon>
        <taxon>Cactineae</taxon>
        <taxon>Cactaceae</taxon>
        <taxon>Cactoideae</taxon>
        <taxon>Echinocereeae</taxon>
        <taxon>Carnegiea</taxon>
    </lineage>
</organism>
<evidence type="ECO:0000313" key="12">
    <source>
        <dbReference type="Proteomes" id="UP001153076"/>
    </source>
</evidence>
<evidence type="ECO:0000256" key="8">
    <source>
        <dbReference type="SAM" id="MobiDB-lite"/>
    </source>
</evidence>
<keyword evidence="6 9" id="KW-0472">Membrane</keyword>
<feature type="compositionally biased region" description="Polar residues" evidence="8">
    <location>
        <begin position="264"/>
        <end position="279"/>
    </location>
</feature>
<dbReference type="SUPFAM" id="SSF52058">
    <property type="entry name" value="L domain-like"/>
    <property type="match status" value="1"/>
</dbReference>
<dbReference type="GO" id="GO:0005524">
    <property type="term" value="F:ATP binding"/>
    <property type="evidence" value="ECO:0007669"/>
    <property type="project" value="InterPro"/>
</dbReference>
<keyword evidence="5 9" id="KW-1133">Transmembrane helix</keyword>
<evidence type="ECO:0000313" key="11">
    <source>
        <dbReference type="EMBL" id="KAJ8447944.1"/>
    </source>
</evidence>
<dbReference type="GO" id="GO:0012505">
    <property type="term" value="C:endomembrane system"/>
    <property type="evidence" value="ECO:0007669"/>
    <property type="project" value="UniProtKB-SubCell"/>
</dbReference>
<protein>
    <recommendedName>
        <fullName evidence="10">Protein kinase domain-containing protein</fullName>
    </recommendedName>
</protein>
<evidence type="ECO:0000256" key="4">
    <source>
        <dbReference type="ARBA" id="ARBA00022737"/>
    </source>
</evidence>
<dbReference type="Pfam" id="PF07714">
    <property type="entry name" value="PK_Tyr_Ser-Thr"/>
    <property type="match status" value="1"/>
</dbReference>
<dbReference type="Gene3D" id="3.30.200.20">
    <property type="entry name" value="Phosphorylase Kinase, domain 1"/>
    <property type="match status" value="1"/>
</dbReference>
<evidence type="ECO:0000256" key="9">
    <source>
        <dbReference type="SAM" id="Phobius"/>
    </source>
</evidence>
<name>A0A9Q1QN57_9CARY</name>
<proteinExistence type="predicted"/>
<dbReference type="InterPro" id="IPR013210">
    <property type="entry name" value="LRR_N_plant-typ"/>
</dbReference>
<keyword evidence="12" id="KW-1185">Reference proteome</keyword>
<dbReference type="EMBL" id="JAKOGI010000033">
    <property type="protein sequence ID" value="KAJ8447944.1"/>
    <property type="molecule type" value="Genomic_DNA"/>
</dbReference>
<evidence type="ECO:0000256" key="1">
    <source>
        <dbReference type="ARBA" id="ARBA00022614"/>
    </source>
</evidence>
<dbReference type="InterPro" id="IPR032675">
    <property type="entry name" value="LRR_dom_sf"/>
</dbReference>
<dbReference type="PROSITE" id="PS50011">
    <property type="entry name" value="PROTEIN_KINASE_DOM"/>
    <property type="match status" value="1"/>
</dbReference>
<dbReference type="InterPro" id="IPR011009">
    <property type="entry name" value="Kinase-like_dom_sf"/>
</dbReference>
<evidence type="ECO:0000256" key="2">
    <source>
        <dbReference type="ARBA" id="ARBA00022692"/>
    </source>
</evidence>
<feature type="compositionally biased region" description="Polar residues" evidence="8">
    <location>
        <begin position="287"/>
        <end position="299"/>
    </location>
</feature>
<sequence length="685" mass="75580">MFFVAPPFQQFVEQAMGGRWNTCKFQIICFVVLILGSAFQGSSSLNLEGSILLKFQARLYSDPYNSLASWHPEDYDPCNWFGVNCVDGEVQMLDLSGLSLGGTLAPELGDLVNLRALVLHSNHLWGTIPAEFGYLTKLEVLDLRDNNLTGRIPAEIANLVSLKQLLLCDNNFEGPIPPELEDLSLLSELQFGEKFASVANQNFNHWPTFATESSVIEGDNHIINLESSHELNLHQNKHNLAGILRRRLLEQSSNLEAVPPKTNSPPQITSQPISRSSGSFPAVANEKNPTQASLPSDFNPHNDNKPTEAANDAQSEPGKARSSGKVWVYVTVGLGSAFLLLVVAALFIIWRRRKAKPIGPFKTGISGQLQKAFVTGVPKLNRPELETACEDFSNIVATFDGFTVYKGTLSSGVEIAVGSTTVTSSADWSQAAELAYGKKIETLSRVNHKNFVNLLGYCEEAEPFTRMMVFEYAPSGSLFEHLHVKEVEHLDWNARMRAIMGAAYCLQYMHHDLNPPVAHSNLTTSSIYLTDDYAAKIAERPFEIVRKAMGSVGDGSSPAPVSKTPADPAENVYCFGMLLLEVITGRLPDSEEHGSLIDWAMPILTEKENIKDLIDPILKSVKMNELEVICEVIQDCIKPNPLQRPTMKEVTSRLREVIPIAPEAAVPRLSPLWWAELEILSVEAA</sequence>
<dbReference type="Gene3D" id="1.10.510.10">
    <property type="entry name" value="Transferase(Phosphotransferase) domain 1"/>
    <property type="match status" value="1"/>
</dbReference>
<keyword evidence="3" id="KW-0732">Signal</keyword>
<dbReference type="OrthoDB" id="291737at2759"/>
<dbReference type="SUPFAM" id="SSF56112">
    <property type="entry name" value="Protein kinase-like (PK-like)"/>
    <property type="match status" value="1"/>
</dbReference>
<evidence type="ECO:0000256" key="6">
    <source>
        <dbReference type="ARBA" id="ARBA00023136"/>
    </source>
</evidence>
<evidence type="ECO:0000256" key="5">
    <source>
        <dbReference type="ARBA" id="ARBA00022989"/>
    </source>
</evidence>
<accession>A0A9Q1QN57</accession>
<feature type="region of interest" description="Disordered" evidence="8">
    <location>
        <begin position="256"/>
        <end position="319"/>
    </location>
</feature>
<keyword evidence="4" id="KW-0677">Repeat</keyword>
<comment type="subcellular location">
    <subcellularLocation>
        <location evidence="7">Endomembrane system</location>
        <topology evidence="7">Single-pass type I membrane protein</topology>
    </subcellularLocation>
</comment>
<comment type="caution">
    <text evidence="11">The sequence shown here is derived from an EMBL/GenBank/DDBJ whole genome shotgun (WGS) entry which is preliminary data.</text>
</comment>
<dbReference type="Pfam" id="PF08263">
    <property type="entry name" value="LRRNT_2"/>
    <property type="match status" value="1"/>
</dbReference>
<dbReference type="Proteomes" id="UP001153076">
    <property type="component" value="Unassembled WGS sequence"/>
</dbReference>
<reference evidence="11" key="1">
    <citation type="submission" date="2022-04" db="EMBL/GenBank/DDBJ databases">
        <title>Carnegiea gigantea Genome sequencing and assembly v2.</title>
        <authorList>
            <person name="Copetti D."/>
            <person name="Sanderson M.J."/>
            <person name="Burquez A."/>
            <person name="Wojciechowski M.F."/>
        </authorList>
    </citation>
    <scope>NUCLEOTIDE SEQUENCE</scope>
    <source>
        <strain evidence="11">SGP5-SGP5p</strain>
        <tissue evidence="11">Aerial part</tissue>
    </source>
</reference>
<dbReference type="InterPro" id="IPR000719">
    <property type="entry name" value="Prot_kinase_dom"/>
</dbReference>
<dbReference type="AlphaFoldDB" id="A0A9Q1QN57"/>
<keyword evidence="2 9" id="KW-0812">Transmembrane</keyword>
<evidence type="ECO:0000256" key="7">
    <source>
        <dbReference type="ARBA" id="ARBA00046288"/>
    </source>
</evidence>
<dbReference type="FunFam" id="3.80.10.10:FF:000627">
    <property type="entry name" value="Probable leucine-rich repeat receptor-like protein kinase At2g33170"/>
    <property type="match status" value="1"/>
</dbReference>
<dbReference type="InterPro" id="IPR001245">
    <property type="entry name" value="Ser-Thr/Tyr_kinase_cat_dom"/>
</dbReference>
<gene>
    <name evidence="11" type="ORF">Cgig2_028820</name>
</gene>
<dbReference type="InterPro" id="IPR001611">
    <property type="entry name" value="Leu-rich_rpt"/>
</dbReference>